<sequence>MWVFCKMGGGGVWGRVQFLPFLTTLGGPLTVTKSFSIWNSPTRSDPAESGHAGKPNSKGPHDRGPCRWIWTGPPASTSLSLSFLQLSLNVWKRGEEARKGWWEGEVLDLDEGGGR</sequence>
<dbReference type="EMBL" id="KZ819973">
    <property type="protein sequence ID" value="PWN50071.1"/>
    <property type="molecule type" value="Genomic_DNA"/>
</dbReference>
<reference evidence="1 2" key="1">
    <citation type="journal article" date="2018" name="Mol. Biol. Evol.">
        <title>Broad Genomic Sampling Reveals a Smut Pathogenic Ancestry of the Fungal Clade Ustilaginomycotina.</title>
        <authorList>
            <person name="Kijpornyongpan T."/>
            <person name="Mondo S.J."/>
            <person name="Barry K."/>
            <person name="Sandor L."/>
            <person name="Lee J."/>
            <person name="Lipzen A."/>
            <person name="Pangilinan J."/>
            <person name="LaButti K."/>
            <person name="Hainaut M."/>
            <person name="Henrissat B."/>
            <person name="Grigoriev I.V."/>
            <person name="Spatafora J.W."/>
            <person name="Aime M.C."/>
        </authorList>
    </citation>
    <scope>NUCLEOTIDE SEQUENCE [LARGE SCALE GENOMIC DNA]</scope>
    <source>
        <strain evidence="1 2">SA 807</strain>
    </source>
</reference>
<accession>A0ACD0NWB3</accession>
<gene>
    <name evidence="1" type="ORF">IE53DRAFT_113505</name>
</gene>
<evidence type="ECO:0000313" key="2">
    <source>
        <dbReference type="Proteomes" id="UP000245626"/>
    </source>
</evidence>
<name>A0ACD0NWB3_9BASI</name>
<organism evidence="1 2">
    <name type="scientific">Violaceomyces palustris</name>
    <dbReference type="NCBI Taxonomy" id="1673888"/>
    <lineage>
        <taxon>Eukaryota</taxon>
        <taxon>Fungi</taxon>
        <taxon>Dikarya</taxon>
        <taxon>Basidiomycota</taxon>
        <taxon>Ustilaginomycotina</taxon>
        <taxon>Ustilaginomycetes</taxon>
        <taxon>Violaceomycetales</taxon>
        <taxon>Violaceomycetaceae</taxon>
        <taxon>Violaceomyces</taxon>
    </lineage>
</organism>
<proteinExistence type="predicted"/>
<dbReference type="Proteomes" id="UP000245626">
    <property type="component" value="Unassembled WGS sequence"/>
</dbReference>
<evidence type="ECO:0000313" key="1">
    <source>
        <dbReference type="EMBL" id="PWN50071.1"/>
    </source>
</evidence>
<protein>
    <submittedName>
        <fullName evidence="1">Uncharacterized protein</fullName>
    </submittedName>
</protein>
<keyword evidence="2" id="KW-1185">Reference proteome</keyword>